<dbReference type="SUPFAM" id="SSF51338">
    <property type="entry name" value="Composite domain of metallo-dependent hydrolases"/>
    <property type="match status" value="2"/>
</dbReference>
<evidence type="ECO:0000256" key="4">
    <source>
        <dbReference type="ARBA" id="ARBA00022801"/>
    </source>
</evidence>
<comment type="caution">
    <text evidence="7">The sequence shown here is derived from an EMBL/GenBank/DDBJ whole genome shotgun (WGS) entry which is preliminary data.</text>
</comment>
<evidence type="ECO:0000313" key="7">
    <source>
        <dbReference type="EMBL" id="MFD1237907.1"/>
    </source>
</evidence>
<dbReference type="GO" id="GO:0004157">
    <property type="term" value="F:dihydropyrimidinase activity"/>
    <property type="evidence" value="ECO:0007669"/>
    <property type="project" value="UniProtKB-EC"/>
</dbReference>
<evidence type="ECO:0000256" key="3">
    <source>
        <dbReference type="ARBA" id="ARBA00022723"/>
    </source>
</evidence>
<dbReference type="InterPro" id="IPR006680">
    <property type="entry name" value="Amidohydro-rel"/>
</dbReference>
<dbReference type="Pfam" id="PF01979">
    <property type="entry name" value="Amidohydro_1"/>
    <property type="match status" value="1"/>
</dbReference>
<feature type="region of interest" description="Disordered" evidence="5">
    <location>
        <begin position="454"/>
        <end position="486"/>
    </location>
</feature>
<comment type="cofactor">
    <cofactor evidence="1">
        <name>Zn(2+)</name>
        <dbReference type="ChEBI" id="CHEBI:29105"/>
    </cofactor>
</comment>
<keyword evidence="3" id="KW-0479">Metal-binding</keyword>
<comment type="similarity">
    <text evidence="2">Belongs to the metallo-dependent hydrolases superfamily. Hydantoinase/dihydropyrimidinase family.</text>
</comment>
<dbReference type="InterPro" id="IPR050378">
    <property type="entry name" value="Metallo-dep_Hydrolases_sf"/>
</dbReference>
<dbReference type="PANTHER" id="PTHR11647:SF1">
    <property type="entry name" value="COLLAPSIN RESPONSE MEDIATOR PROTEIN"/>
    <property type="match status" value="1"/>
</dbReference>
<sequence length="486" mass="51504">MAHEFQLVVRGATVANADGHAVADVAVRDGVVVEVGAQVAGSGERELDGRGKVLAPGGIDPHTHFHTPSPDGSLMSADDYESGTRAAAAGGVTTVINYAFQQLGESLWTTLEREAAKADGRAHVDYGFHPILTDLLGGSSLAELAPLVEAGYPSVKIFTAYDPFRVTDREAIRVLAAAARAGALVNVHAEDDGLTHYLTDTLAAVPATVEPILSTFKRSRPEVAEELAIERIAVYARTVGCPVYFVHLSSRGAVEAVRRGRAAGGQIFTEVRPAYLFLDESRYDQPDGQRYVCVPPLRTADDQAALWDAIAAGEIETSASDHTTYSSAQKLGAYESFVDIPPGFASVQTGLGLLYGRGVAAGRMTLEQFVAITSANAAKLFGLWPRKGRIAPGADADLVLIDPDRTTTLADEPLQSASDYDPFVGIEVRGWPSVTVSRGDVVYRDGTITSTPGRGRWLHRRLGDPGTDPAIPSFSPRTGDPGPAVS</sequence>
<name>A0ABW3VRV6_9PSEU</name>
<keyword evidence="4 7" id="KW-0378">Hydrolase</keyword>
<dbReference type="RefSeq" id="WP_013675147.1">
    <property type="nucleotide sequence ID" value="NZ_BAABKS010000016.1"/>
</dbReference>
<evidence type="ECO:0000256" key="5">
    <source>
        <dbReference type="SAM" id="MobiDB-lite"/>
    </source>
</evidence>
<proteinExistence type="inferred from homology"/>
<protein>
    <submittedName>
        <fullName evidence="7">Dihydropyrimidinase</fullName>
        <ecNumber evidence="7">3.5.2.2</ecNumber>
    </submittedName>
</protein>
<dbReference type="InterPro" id="IPR011059">
    <property type="entry name" value="Metal-dep_hydrolase_composite"/>
</dbReference>
<dbReference type="InterPro" id="IPR011778">
    <property type="entry name" value="Hydantoinase/dihydroPyrase"/>
</dbReference>
<dbReference type="Proteomes" id="UP001597182">
    <property type="component" value="Unassembled WGS sequence"/>
</dbReference>
<keyword evidence="8" id="KW-1185">Reference proteome</keyword>
<evidence type="ECO:0000313" key="8">
    <source>
        <dbReference type="Proteomes" id="UP001597182"/>
    </source>
</evidence>
<dbReference type="InterPro" id="IPR032466">
    <property type="entry name" value="Metal_Hydrolase"/>
</dbReference>
<evidence type="ECO:0000259" key="6">
    <source>
        <dbReference type="Pfam" id="PF01979"/>
    </source>
</evidence>
<dbReference type="SUPFAM" id="SSF51556">
    <property type="entry name" value="Metallo-dependent hydrolases"/>
    <property type="match status" value="1"/>
</dbReference>
<dbReference type="NCBIfam" id="TIGR02033">
    <property type="entry name" value="D-hydantoinase"/>
    <property type="match status" value="1"/>
</dbReference>
<accession>A0ABW3VRV6</accession>
<reference evidence="8" key="1">
    <citation type="journal article" date="2019" name="Int. J. Syst. Evol. Microbiol.">
        <title>The Global Catalogue of Microorganisms (GCM) 10K type strain sequencing project: providing services to taxonomists for standard genome sequencing and annotation.</title>
        <authorList>
            <consortium name="The Broad Institute Genomics Platform"/>
            <consortium name="The Broad Institute Genome Sequencing Center for Infectious Disease"/>
            <person name="Wu L."/>
            <person name="Ma J."/>
        </authorList>
    </citation>
    <scope>NUCLEOTIDE SEQUENCE [LARGE SCALE GENOMIC DNA]</scope>
    <source>
        <strain evidence="8">CCUG 49018</strain>
    </source>
</reference>
<dbReference type="Gene3D" id="3.20.20.140">
    <property type="entry name" value="Metal-dependent hydrolases"/>
    <property type="match status" value="1"/>
</dbReference>
<feature type="domain" description="Amidohydrolase-related" evidence="6">
    <location>
        <begin position="54"/>
        <end position="442"/>
    </location>
</feature>
<dbReference type="EC" id="3.5.2.2" evidence="7"/>
<evidence type="ECO:0000256" key="2">
    <source>
        <dbReference type="ARBA" id="ARBA00008829"/>
    </source>
</evidence>
<dbReference type="EMBL" id="JBHTMB010000311">
    <property type="protein sequence ID" value="MFD1237907.1"/>
    <property type="molecule type" value="Genomic_DNA"/>
</dbReference>
<dbReference type="Gene3D" id="2.30.40.10">
    <property type="entry name" value="Urease, subunit C, domain 1"/>
    <property type="match status" value="1"/>
</dbReference>
<evidence type="ECO:0000256" key="1">
    <source>
        <dbReference type="ARBA" id="ARBA00001947"/>
    </source>
</evidence>
<dbReference type="PANTHER" id="PTHR11647">
    <property type="entry name" value="HYDRANTOINASE/DIHYDROPYRIMIDINASE FAMILY MEMBER"/>
    <property type="match status" value="1"/>
</dbReference>
<organism evidence="7 8">
    <name type="scientific">Pseudonocardia benzenivorans</name>
    <dbReference type="NCBI Taxonomy" id="228005"/>
    <lineage>
        <taxon>Bacteria</taxon>
        <taxon>Bacillati</taxon>
        <taxon>Actinomycetota</taxon>
        <taxon>Actinomycetes</taxon>
        <taxon>Pseudonocardiales</taxon>
        <taxon>Pseudonocardiaceae</taxon>
        <taxon>Pseudonocardia</taxon>
    </lineage>
</organism>
<gene>
    <name evidence="7" type="primary">hydA</name>
    <name evidence="7" type="ORF">ACFQ34_31870</name>
</gene>